<gene>
    <name evidence="1" type="ORF">SACC_09840</name>
</gene>
<dbReference type="GeneID" id="68865729"/>
<dbReference type="RefSeq" id="WP_229571920.1">
    <property type="nucleotide sequence ID" value="NZ_AP025226.1"/>
</dbReference>
<dbReference type="KEGG" id="scas:SACC_09840"/>
<organism evidence="1 2">
    <name type="scientific">Saccharolobus caldissimus</name>
    <dbReference type="NCBI Taxonomy" id="1702097"/>
    <lineage>
        <taxon>Archaea</taxon>
        <taxon>Thermoproteota</taxon>
        <taxon>Thermoprotei</taxon>
        <taxon>Sulfolobales</taxon>
        <taxon>Sulfolobaceae</taxon>
        <taxon>Saccharolobus</taxon>
    </lineage>
</organism>
<dbReference type="Proteomes" id="UP001319921">
    <property type="component" value="Chromosome"/>
</dbReference>
<dbReference type="AlphaFoldDB" id="A0AAQ4CQ86"/>
<dbReference type="EMBL" id="AP025226">
    <property type="protein sequence ID" value="BDB97967.1"/>
    <property type="molecule type" value="Genomic_DNA"/>
</dbReference>
<evidence type="ECO:0000313" key="1">
    <source>
        <dbReference type="EMBL" id="BDB97967.1"/>
    </source>
</evidence>
<name>A0AAQ4CQ86_9CREN</name>
<keyword evidence="2" id="KW-1185">Reference proteome</keyword>
<accession>A0AAQ4CQ86</accession>
<proteinExistence type="predicted"/>
<protein>
    <submittedName>
        <fullName evidence="1">Uncharacterized protein</fullName>
    </submittedName>
</protein>
<sequence>MKLNGIDLSSIISPETSFIVTTYEFIESLADEFPAYLSLDANNNVLRKLIIFDKPKLGFNFYPNYKYTVSVKKSSNTLYSLKGSDKILISIKAYKRIISGLKGLATKLYFLGIKNDKLYRLLILNDIPIIASNKDDLMNQLKEFLSNIYNIKISKLPSIIDGISYKERNDAKILDIDYSAPLILP</sequence>
<evidence type="ECO:0000313" key="2">
    <source>
        <dbReference type="Proteomes" id="UP001319921"/>
    </source>
</evidence>
<reference evidence="1 2" key="1">
    <citation type="journal article" date="2022" name="Microbiol. Resour. Announc.">
        <title>Complete Genome Sequence of the Hyperthermophilic and Acidophilic Archaeon Saccharolobus caldissimus Strain HS-3T.</title>
        <authorList>
            <person name="Sakai H.D."/>
            <person name="Kurosawa N."/>
        </authorList>
    </citation>
    <scope>NUCLEOTIDE SEQUENCE [LARGE SCALE GENOMIC DNA]</scope>
    <source>
        <strain evidence="1 2">JCM32116</strain>
    </source>
</reference>